<accession>A0A1C0Y723</accession>
<sequence length="67" mass="8160">MIHIDIIDRWKQYLHEDNIPIEWLAIHAGLSKRTTIQILARHKPLLPKYELRLQRALVDYEKQFKQL</sequence>
<dbReference type="EMBL" id="MASJ01000039">
    <property type="protein sequence ID" value="OCS82944.1"/>
    <property type="molecule type" value="Genomic_DNA"/>
</dbReference>
<evidence type="ECO:0000313" key="1">
    <source>
        <dbReference type="EMBL" id="OCS82944.1"/>
    </source>
</evidence>
<protein>
    <submittedName>
        <fullName evidence="1">Uncharacterized protein</fullName>
    </submittedName>
</protein>
<dbReference type="RefSeq" id="WP_141680968.1">
    <property type="nucleotide sequence ID" value="NZ_MASJ01000039.1"/>
</dbReference>
<name>A0A1C0Y723_9BACL</name>
<keyword evidence="2" id="KW-1185">Reference proteome</keyword>
<proteinExistence type="predicted"/>
<dbReference type="Proteomes" id="UP000093199">
    <property type="component" value="Unassembled WGS sequence"/>
</dbReference>
<gene>
    <name evidence="1" type="ORF">A6M13_05965</name>
</gene>
<reference evidence="1 2" key="1">
    <citation type="submission" date="2016-07" db="EMBL/GenBank/DDBJ databases">
        <title>Caryophanon tenue genome sequencing.</title>
        <authorList>
            <person name="Verma A."/>
            <person name="Pal Y."/>
            <person name="Krishnamurthi S."/>
        </authorList>
    </citation>
    <scope>NUCLEOTIDE SEQUENCE [LARGE SCALE GENOMIC DNA]</scope>
    <source>
        <strain evidence="1 2">DSM 14152</strain>
    </source>
</reference>
<evidence type="ECO:0000313" key="2">
    <source>
        <dbReference type="Proteomes" id="UP000093199"/>
    </source>
</evidence>
<comment type="caution">
    <text evidence="1">The sequence shown here is derived from an EMBL/GenBank/DDBJ whole genome shotgun (WGS) entry which is preliminary data.</text>
</comment>
<dbReference type="STRING" id="33978.A6M13_05965"/>
<organism evidence="1 2">
    <name type="scientific">Caryophanon tenue</name>
    <dbReference type="NCBI Taxonomy" id="33978"/>
    <lineage>
        <taxon>Bacteria</taxon>
        <taxon>Bacillati</taxon>
        <taxon>Bacillota</taxon>
        <taxon>Bacilli</taxon>
        <taxon>Bacillales</taxon>
        <taxon>Caryophanaceae</taxon>
        <taxon>Caryophanon</taxon>
    </lineage>
</organism>
<dbReference type="AlphaFoldDB" id="A0A1C0Y723"/>